<accession>A0A6M3LFL1</accession>
<name>A0A6M3LFL1_9ZZZZ</name>
<sequence>MAVVTEDLTEPRDVLDSKMEIVQFDTSSNGDTYAFKRLAQIDAIFTSQITTDSIETGASFTTLDNGQVRATLVLSATCSGYLVAIGRL</sequence>
<dbReference type="EMBL" id="MT143199">
    <property type="protein sequence ID" value="QJA94047.1"/>
    <property type="molecule type" value="Genomic_DNA"/>
</dbReference>
<proteinExistence type="predicted"/>
<evidence type="ECO:0000313" key="1">
    <source>
        <dbReference type="EMBL" id="QJA94047.1"/>
    </source>
</evidence>
<organism evidence="1">
    <name type="scientific">viral metagenome</name>
    <dbReference type="NCBI Taxonomy" id="1070528"/>
    <lineage>
        <taxon>unclassified sequences</taxon>
        <taxon>metagenomes</taxon>
        <taxon>organismal metagenomes</taxon>
    </lineage>
</organism>
<reference evidence="1" key="1">
    <citation type="submission" date="2020-03" db="EMBL/GenBank/DDBJ databases">
        <title>The deep terrestrial virosphere.</title>
        <authorList>
            <person name="Holmfeldt K."/>
            <person name="Nilsson E."/>
            <person name="Simone D."/>
            <person name="Lopez-Fernandez M."/>
            <person name="Wu X."/>
            <person name="de Brujin I."/>
            <person name="Lundin D."/>
            <person name="Andersson A."/>
            <person name="Bertilsson S."/>
            <person name="Dopson M."/>
        </authorList>
    </citation>
    <scope>NUCLEOTIDE SEQUENCE</scope>
    <source>
        <strain evidence="1">MM415B04016</strain>
    </source>
</reference>
<gene>
    <name evidence="1" type="ORF">MM415B04016_0006</name>
</gene>
<dbReference type="AlphaFoldDB" id="A0A6M3LFL1"/>
<protein>
    <submittedName>
        <fullName evidence="1">Uncharacterized protein</fullName>
    </submittedName>
</protein>